<comment type="caution">
    <text evidence="1">The sequence shown here is derived from an EMBL/GenBank/DDBJ whole genome shotgun (WGS) entry which is preliminary data.</text>
</comment>
<reference evidence="1" key="1">
    <citation type="journal article" date="2022" name="bioRxiv">
        <title>Sequencing and chromosome-scale assembly of the giantPleurodeles waltlgenome.</title>
        <authorList>
            <person name="Brown T."/>
            <person name="Elewa A."/>
            <person name="Iarovenko S."/>
            <person name="Subramanian E."/>
            <person name="Araus A.J."/>
            <person name="Petzold A."/>
            <person name="Susuki M."/>
            <person name="Suzuki K.-i.T."/>
            <person name="Hayashi T."/>
            <person name="Toyoda A."/>
            <person name="Oliveira C."/>
            <person name="Osipova E."/>
            <person name="Leigh N.D."/>
            <person name="Simon A."/>
            <person name="Yun M.H."/>
        </authorList>
    </citation>
    <scope>NUCLEOTIDE SEQUENCE</scope>
    <source>
        <strain evidence="1">20211129_DDA</strain>
        <tissue evidence="1">Liver</tissue>
    </source>
</reference>
<dbReference type="EMBL" id="JANPWB010000011">
    <property type="protein sequence ID" value="KAJ1128663.1"/>
    <property type="molecule type" value="Genomic_DNA"/>
</dbReference>
<proteinExistence type="predicted"/>
<keyword evidence="2" id="KW-1185">Reference proteome</keyword>
<evidence type="ECO:0000313" key="1">
    <source>
        <dbReference type="EMBL" id="KAJ1128663.1"/>
    </source>
</evidence>
<sequence length="236" mass="26110">MRCWTRVSKGSRSEPWQEARFQGEEHNLHALLSAISFPPRGMRCWTRACKGSQSESCQERYPDNPGNWDTVELMLVCPKLVKGPLSLEMCNPLRSGSSIVFQNSRTERGIVVQGASPNMSIGQDKMRSTTPVLVTKKLPLTTRKECGVLSGRQYPLEDQQALRSKGAPIVAINGQKNMGHNIPTPSAINAPSAMGPLTDFSHTKERPEMSGTECTDLVRTQNSSRTFHLAELSNIN</sequence>
<name>A0AAV7PK62_PLEWA</name>
<protein>
    <submittedName>
        <fullName evidence="1">Uncharacterized protein</fullName>
    </submittedName>
</protein>
<gene>
    <name evidence="1" type="ORF">NDU88_007038</name>
</gene>
<organism evidence="1 2">
    <name type="scientific">Pleurodeles waltl</name>
    <name type="common">Iberian ribbed newt</name>
    <dbReference type="NCBI Taxonomy" id="8319"/>
    <lineage>
        <taxon>Eukaryota</taxon>
        <taxon>Metazoa</taxon>
        <taxon>Chordata</taxon>
        <taxon>Craniata</taxon>
        <taxon>Vertebrata</taxon>
        <taxon>Euteleostomi</taxon>
        <taxon>Amphibia</taxon>
        <taxon>Batrachia</taxon>
        <taxon>Caudata</taxon>
        <taxon>Salamandroidea</taxon>
        <taxon>Salamandridae</taxon>
        <taxon>Pleurodelinae</taxon>
        <taxon>Pleurodeles</taxon>
    </lineage>
</organism>
<dbReference type="AlphaFoldDB" id="A0AAV7PK62"/>
<evidence type="ECO:0000313" key="2">
    <source>
        <dbReference type="Proteomes" id="UP001066276"/>
    </source>
</evidence>
<accession>A0AAV7PK62</accession>
<dbReference type="Proteomes" id="UP001066276">
    <property type="component" value="Chromosome 7"/>
</dbReference>